<keyword evidence="1" id="KW-1133">Transmembrane helix</keyword>
<keyword evidence="1" id="KW-0472">Membrane</keyword>
<organism evidence="2 3">
    <name type="scientific">Sphingorhabdus arenilitoris</name>
    <dbReference type="NCBI Taxonomy" id="1490041"/>
    <lineage>
        <taxon>Bacteria</taxon>
        <taxon>Pseudomonadati</taxon>
        <taxon>Pseudomonadota</taxon>
        <taxon>Alphaproteobacteria</taxon>
        <taxon>Sphingomonadales</taxon>
        <taxon>Sphingomonadaceae</taxon>
        <taxon>Sphingorhabdus</taxon>
    </lineage>
</organism>
<reference evidence="3" key="1">
    <citation type="journal article" date="2019" name="Int. J. Syst. Evol. Microbiol.">
        <title>The Global Catalogue of Microorganisms (GCM) 10K type strain sequencing project: providing services to taxonomists for standard genome sequencing and annotation.</title>
        <authorList>
            <consortium name="The Broad Institute Genomics Platform"/>
            <consortium name="The Broad Institute Genome Sequencing Center for Infectious Disease"/>
            <person name="Wu L."/>
            <person name="Ma J."/>
        </authorList>
    </citation>
    <scope>NUCLEOTIDE SEQUENCE [LARGE SCALE GENOMIC DNA]</scope>
    <source>
        <strain evidence="3">CECT 8531</strain>
    </source>
</reference>
<gene>
    <name evidence="2" type="ORF">ACFOWX_06460</name>
</gene>
<proteinExistence type="predicted"/>
<protein>
    <recommendedName>
        <fullName evidence="4">DUF3592 domain-containing protein</fullName>
    </recommendedName>
</protein>
<evidence type="ECO:0000313" key="3">
    <source>
        <dbReference type="Proteomes" id="UP001595887"/>
    </source>
</evidence>
<evidence type="ECO:0008006" key="4">
    <source>
        <dbReference type="Google" id="ProtNLM"/>
    </source>
</evidence>
<keyword evidence="3" id="KW-1185">Reference proteome</keyword>
<evidence type="ECO:0000313" key="2">
    <source>
        <dbReference type="EMBL" id="MFC4292053.1"/>
    </source>
</evidence>
<name>A0ABV8RF94_9SPHN</name>
<feature type="transmembrane region" description="Helical" evidence="1">
    <location>
        <begin position="64"/>
        <end position="84"/>
    </location>
</feature>
<accession>A0ABV8RF94</accession>
<feature type="transmembrane region" description="Helical" evidence="1">
    <location>
        <begin position="23"/>
        <end position="43"/>
    </location>
</feature>
<dbReference type="EMBL" id="JBHSDH010000013">
    <property type="protein sequence ID" value="MFC4292053.1"/>
    <property type="molecule type" value="Genomic_DNA"/>
</dbReference>
<comment type="caution">
    <text evidence="2">The sequence shown here is derived from an EMBL/GenBank/DDBJ whole genome shotgun (WGS) entry which is preliminary data.</text>
</comment>
<dbReference type="Proteomes" id="UP001595887">
    <property type="component" value="Unassembled WGS sequence"/>
</dbReference>
<dbReference type="RefSeq" id="WP_381422419.1">
    <property type="nucleotide sequence ID" value="NZ_JBHSDH010000013.1"/>
</dbReference>
<feature type="transmembrane region" description="Helical" evidence="1">
    <location>
        <begin position="90"/>
        <end position="112"/>
    </location>
</feature>
<evidence type="ECO:0000256" key="1">
    <source>
        <dbReference type="SAM" id="Phobius"/>
    </source>
</evidence>
<sequence>MAYLDQDVRGYEWEETAVPPKNMLLWNFIGFLFLFLFAAPFIVGISFSDTYMLKGDNEFFDDDVLFVAVGIGVAAGIISAALVSGLINRIAVGFVVTLLCFGFISLWSIGVVGTYREYQAFRPLGSIFAMEEFRISDLDRSGRGGHYAIVSSKDFYKTPRIQINAGVYEFLLPRKAKVGASGNRHYYDTGYCVNLQVERNDSAARIHFKGEIKAEHVKPCPISIASASPLRTAKP</sequence>
<keyword evidence="1" id="KW-0812">Transmembrane</keyword>